<comment type="caution">
    <text evidence="1">The sequence shown here is derived from an EMBL/GenBank/DDBJ whole genome shotgun (WGS) entry which is preliminary data.</text>
</comment>
<sequence>MQIVSVDIGSTWTKAALFTREGDALTLVNHVLTPTTTHHLAKGFSPA</sequence>
<dbReference type="Proteomes" id="UP000250385">
    <property type="component" value="Unassembled WGS sequence"/>
</dbReference>
<reference evidence="1 2" key="1">
    <citation type="submission" date="2018-06" db="EMBL/GenBank/DDBJ databases">
        <authorList>
            <consortium name="Pathogen Informatics"/>
            <person name="Doyle S."/>
        </authorList>
    </citation>
    <scope>NUCLEOTIDE SEQUENCE [LARGE SCALE GENOMIC DNA]</scope>
    <source>
        <strain evidence="1 2">NCTC10279</strain>
    </source>
</reference>
<name>A0AB38EY37_ECOLX</name>
<dbReference type="AlphaFoldDB" id="A0AB38EY37"/>
<evidence type="ECO:0000313" key="1">
    <source>
        <dbReference type="EMBL" id="SPX30495.1"/>
    </source>
</evidence>
<protein>
    <submittedName>
        <fullName evidence="1">Methylaspartate mutase</fullName>
        <ecNumber evidence="1">5.4.99.1</ecNumber>
    </submittedName>
</protein>
<evidence type="ECO:0000313" key="2">
    <source>
        <dbReference type="Proteomes" id="UP000250385"/>
    </source>
</evidence>
<proteinExistence type="predicted"/>
<dbReference type="Pfam" id="PF13941">
    <property type="entry name" value="MutL"/>
    <property type="match status" value="1"/>
</dbReference>
<keyword evidence="1" id="KW-0413">Isomerase</keyword>
<dbReference type="InterPro" id="IPR006230">
    <property type="entry name" value="MutL"/>
</dbReference>
<dbReference type="EC" id="5.4.99.1" evidence="1"/>
<gene>
    <name evidence="1" type="primary">glmL_1</name>
    <name evidence="1" type="ORF">NCTC10279_02819</name>
</gene>
<dbReference type="EMBL" id="UASG01000011">
    <property type="protein sequence ID" value="SPX30495.1"/>
    <property type="molecule type" value="Genomic_DNA"/>
</dbReference>
<organism evidence="1 2">
    <name type="scientific">Escherichia coli</name>
    <dbReference type="NCBI Taxonomy" id="562"/>
    <lineage>
        <taxon>Bacteria</taxon>
        <taxon>Pseudomonadati</taxon>
        <taxon>Pseudomonadota</taxon>
        <taxon>Gammaproteobacteria</taxon>
        <taxon>Enterobacterales</taxon>
        <taxon>Enterobacteriaceae</taxon>
        <taxon>Escherichia</taxon>
    </lineage>
</organism>
<dbReference type="GO" id="GO:0050097">
    <property type="term" value="F:methylaspartate mutase activity"/>
    <property type="evidence" value="ECO:0007669"/>
    <property type="project" value="UniProtKB-EC"/>
</dbReference>
<accession>A0AB38EY37</accession>